<dbReference type="Proteomes" id="UP000253551">
    <property type="component" value="Unassembled WGS sequence"/>
</dbReference>
<dbReference type="STRING" id="4846.A0A367KCB5"/>
<keyword evidence="1" id="KW-0963">Cytoplasm</keyword>
<dbReference type="PANTHER" id="PTHR14614">
    <property type="entry name" value="HEPATOCELLULAR CARCINOMA-ASSOCIATED ANTIGEN"/>
    <property type="match status" value="1"/>
</dbReference>
<proteinExistence type="predicted"/>
<dbReference type="PANTHER" id="PTHR14614:SF10">
    <property type="entry name" value="PROTEIN N-TERMINAL AND LYSINE N-METHYLTRANSFERASE EFM7"/>
    <property type="match status" value="1"/>
</dbReference>
<name>A0A367KCB5_RHIST</name>
<dbReference type="CDD" id="cd02440">
    <property type="entry name" value="AdoMet_MTases"/>
    <property type="match status" value="1"/>
</dbReference>
<evidence type="ECO:0000256" key="2">
    <source>
        <dbReference type="ARBA" id="ARBA00022603"/>
    </source>
</evidence>
<keyword evidence="6" id="KW-1185">Reference proteome</keyword>
<dbReference type="AlphaFoldDB" id="A0A367KCB5"/>
<dbReference type="OrthoDB" id="46564at2759"/>
<dbReference type="InterPro" id="IPR029063">
    <property type="entry name" value="SAM-dependent_MTases_sf"/>
</dbReference>
<evidence type="ECO:0000256" key="1">
    <source>
        <dbReference type="ARBA" id="ARBA00022490"/>
    </source>
</evidence>
<dbReference type="EMBL" id="PJQM01001911">
    <property type="protein sequence ID" value="RCH99780.1"/>
    <property type="molecule type" value="Genomic_DNA"/>
</dbReference>
<dbReference type="Pfam" id="PF10294">
    <property type="entry name" value="Methyltransf_16"/>
    <property type="match status" value="1"/>
</dbReference>
<evidence type="ECO:0000313" key="6">
    <source>
        <dbReference type="Proteomes" id="UP000253551"/>
    </source>
</evidence>
<evidence type="ECO:0000313" key="5">
    <source>
        <dbReference type="EMBL" id="RCH99780.1"/>
    </source>
</evidence>
<dbReference type="PROSITE" id="PS51560">
    <property type="entry name" value="SAM_MT_NNT1"/>
    <property type="match status" value="1"/>
</dbReference>
<keyword evidence="3 5" id="KW-0808">Transferase</keyword>
<comment type="caution">
    <text evidence="5">The sequence shown here is derived from an EMBL/GenBank/DDBJ whole genome shotgun (WGS) entry which is preliminary data.</text>
</comment>
<gene>
    <name evidence="5" type="primary">NNT1</name>
    <name evidence="5" type="ORF">CU098_011579</name>
</gene>
<dbReference type="SUPFAM" id="SSF53335">
    <property type="entry name" value="S-adenosyl-L-methionine-dependent methyltransferases"/>
    <property type="match status" value="1"/>
</dbReference>
<reference evidence="5 6" key="1">
    <citation type="journal article" date="2018" name="G3 (Bethesda)">
        <title>Phylogenetic and Phylogenomic Definition of Rhizopus Species.</title>
        <authorList>
            <person name="Gryganskyi A.P."/>
            <person name="Golan J."/>
            <person name="Dolatabadi S."/>
            <person name="Mondo S."/>
            <person name="Robb S."/>
            <person name="Idnurm A."/>
            <person name="Muszewska A."/>
            <person name="Steczkiewicz K."/>
            <person name="Masonjones S."/>
            <person name="Liao H.L."/>
            <person name="Gajdeczka M.T."/>
            <person name="Anike F."/>
            <person name="Vuek A."/>
            <person name="Anishchenko I.M."/>
            <person name="Voigt K."/>
            <person name="de Hoog G.S."/>
            <person name="Smith M.E."/>
            <person name="Heitman J."/>
            <person name="Vilgalys R."/>
            <person name="Stajich J.E."/>
        </authorList>
    </citation>
    <scope>NUCLEOTIDE SEQUENCE [LARGE SCALE GENOMIC DNA]</scope>
    <source>
        <strain evidence="5 6">LSU 92-RS-03</strain>
    </source>
</reference>
<dbReference type="InterPro" id="IPR025784">
    <property type="entry name" value="EFM7"/>
</dbReference>
<evidence type="ECO:0000256" key="4">
    <source>
        <dbReference type="ARBA" id="ARBA00022691"/>
    </source>
</evidence>
<evidence type="ECO:0000256" key="3">
    <source>
        <dbReference type="ARBA" id="ARBA00022679"/>
    </source>
</evidence>
<sequence>MSHSSDEEEGFAGDLFGAEEEIETIEVAPTFEVYARTSLPLEIKIKLVGSHPLWAHHLWNASKVFASLFDNTPRLVKNKSILELGAGGALPSLVAALNGASTVVVTDYPDKELIENIEYNVKHTIQQQQQQQQQQQHNVIVEGYIWGTPTDKLRAHLPKGQSTFDVLILSDLVFNHSQHHAMLKTCRELLTPNTGRVYVFYTHHRPHLAHRDLEFFEIAQRPVQDNVDPEDRDRLGYGFKVDHFMTQKMHVMFKEDPGDEQVRATVHGWQMWIEE</sequence>
<dbReference type="InterPro" id="IPR019410">
    <property type="entry name" value="Methyltransf_16"/>
</dbReference>
<keyword evidence="2 5" id="KW-0489">Methyltransferase</keyword>
<dbReference type="GO" id="GO:0005737">
    <property type="term" value="C:cytoplasm"/>
    <property type="evidence" value="ECO:0007669"/>
    <property type="project" value="TreeGrafter"/>
</dbReference>
<dbReference type="Gene3D" id="3.40.50.150">
    <property type="entry name" value="Vaccinia Virus protein VP39"/>
    <property type="match status" value="1"/>
</dbReference>
<protein>
    <submittedName>
        <fullName evidence="5">Nicotinamide n-methyltransferase</fullName>
    </submittedName>
</protein>
<dbReference type="GO" id="GO:0032259">
    <property type="term" value="P:methylation"/>
    <property type="evidence" value="ECO:0007669"/>
    <property type="project" value="UniProtKB-KW"/>
</dbReference>
<dbReference type="GO" id="GO:0008168">
    <property type="term" value="F:methyltransferase activity"/>
    <property type="evidence" value="ECO:0007669"/>
    <property type="project" value="UniProtKB-KW"/>
</dbReference>
<accession>A0A367KCB5</accession>
<keyword evidence="4" id="KW-0949">S-adenosyl-L-methionine</keyword>
<organism evidence="5 6">
    <name type="scientific">Rhizopus stolonifer</name>
    <name type="common">Rhizopus nigricans</name>
    <dbReference type="NCBI Taxonomy" id="4846"/>
    <lineage>
        <taxon>Eukaryota</taxon>
        <taxon>Fungi</taxon>
        <taxon>Fungi incertae sedis</taxon>
        <taxon>Mucoromycota</taxon>
        <taxon>Mucoromycotina</taxon>
        <taxon>Mucoromycetes</taxon>
        <taxon>Mucorales</taxon>
        <taxon>Mucorineae</taxon>
        <taxon>Rhizopodaceae</taxon>
        <taxon>Rhizopus</taxon>
    </lineage>
</organism>